<dbReference type="PANTHER" id="PTHR12837:SF0">
    <property type="entry name" value="POLY(ADP-RIBOSE) GLYCOHYDROLASE"/>
    <property type="match status" value="1"/>
</dbReference>
<organism evidence="6 7">
    <name type="scientific">Aspergillus lucknowensis</name>
    <dbReference type="NCBI Taxonomy" id="176173"/>
    <lineage>
        <taxon>Eukaryota</taxon>
        <taxon>Fungi</taxon>
        <taxon>Dikarya</taxon>
        <taxon>Ascomycota</taxon>
        <taxon>Pezizomycotina</taxon>
        <taxon>Eurotiomycetes</taxon>
        <taxon>Eurotiomycetidae</taxon>
        <taxon>Eurotiales</taxon>
        <taxon>Aspergillaceae</taxon>
        <taxon>Aspergillus</taxon>
        <taxon>Aspergillus subgen. Nidulantes</taxon>
    </lineage>
</organism>
<evidence type="ECO:0000259" key="5">
    <source>
        <dbReference type="Pfam" id="PF20811"/>
    </source>
</evidence>
<evidence type="ECO:0000313" key="7">
    <source>
        <dbReference type="Proteomes" id="UP001610432"/>
    </source>
</evidence>
<reference evidence="6 7" key="1">
    <citation type="submission" date="2024-07" db="EMBL/GenBank/DDBJ databases">
        <title>Section-level genome sequencing and comparative genomics of Aspergillus sections Usti and Cavernicolus.</title>
        <authorList>
            <consortium name="Lawrence Berkeley National Laboratory"/>
            <person name="Nybo J.L."/>
            <person name="Vesth T.C."/>
            <person name="Theobald S."/>
            <person name="Frisvad J.C."/>
            <person name="Larsen T.O."/>
            <person name="Kjaerboelling I."/>
            <person name="Rothschild-Mancinelli K."/>
            <person name="Lyhne E.K."/>
            <person name="Kogle M.E."/>
            <person name="Barry K."/>
            <person name="Clum A."/>
            <person name="Na H."/>
            <person name="Ledsgaard L."/>
            <person name="Lin J."/>
            <person name="Lipzen A."/>
            <person name="Kuo A."/>
            <person name="Riley R."/>
            <person name="Mondo S."/>
            <person name="Labutti K."/>
            <person name="Haridas S."/>
            <person name="Pangalinan J."/>
            <person name="Salamov A.A."/>
            <person name="Simmons B.A."/>
            <person name="Magnuson J.K."/>
            <person name="Chen J."/>
            <person name="Drula E."/>
            <person name="Henrissat B."/>
            <person name="Wiebenga A."/>
            <person name="Lubbers R.J."/>
            <person name="Gomes A.C."/>
            <person name="Macurrencykelacurrency M.R."/>
            <person name="Stajich J."/>
            <person name="Grigoriev I.V."/>
            <person name="Mortensen U.H."/>
            <person name="De Vries R.P."/>
            <person name="Baker S.E."/>
            <person name="Andersen M.R."/>
        </authorList>
    </citation>
    <scope>NUCLEOTIDE SEQUENCE [LARGE SCALE GENOMIC DNA]</scope>
    <source>
        <strain evidence="6 7">CBS 449.75</strain>
    </source>
</reference>
<feature type="domain" description="PARG helical" evidence="5">
    <location>
        <begin position="84"/>
        <end position="195"/>
    </location>
</feature>
<dbReference type="InterPro" id="IPR007724">
    <property type="entry name" value="Poly_GlycHdrlase"/>
</dbReference>
<dbReference type="Proteomes" id="UP001610432">
    <property type="component" value="Unassembled WGS sequence"/>
</dbReference>
<dbReference type="PANTHER" id="PTHR12837">
    <property type="entry name" value="POLY ADP-RIBOSE GLYCOHYDROLASE"/>
    <property type="match status" value="1"/>
</dbReference>
<dbReference type="Pfam" id="PF05028">
    <property type="entry name" value="PARG_cat_C"/>
    <property type="match status" value="1"/>
</dbReference>
<name>A0ABR4L6M3_9EURO</name>
<evidence type="ECO:0000313" key="6">
    <source>
        <dbReference type="EMBL" id="KAL2859997.1"/>
    </source>
</evidence>
<comment type="caution">
    <text evidence="6">The sequence shown here is derived from an EMBL/GenBank/DDBJ whole genome shotgun (WGS) entry which is preliminary data.</text>
</comment>
<dbReference type="RefSeq" id="XP_070880553.1">
    <property type="nucleotide sequence ID" value="XM_071030622.1"/>
</dbReference>
<feature type="domain" description="PARG catalytic Macro" evidence="4">
    <location>
        <begin position="263"/>
        <end position="437"/>
    </location>
</feature>
<dbReference type="InterPro" id="IPR046372">
    <property type="entry name" value="PARG_cat_C"/>
</dbReference>
<proteinExistence type="inferred from homology"/>
<dbReference type="InterPro" id="IPR048362">
    <property type="entry name" value="PARG_helical"/>
</dbReference>
<comment type="similarity">
    <text evidence="1">Belongs to the poly(ADP-ribose) glycohydrolase family.</text>
</comment>
<evidence type="ECO:0000256" key="1">
    <source>
        <dbReference type="ARBA" id="ARBA00009545"/>
    </source>
</evidence>
<sequence length="494" mass="54518">MEQKFVLPSSTNVRRVDRFGLVDSDDYEVPFWDLLTAILKSESAPILDVSSLAEALETIAVTLRGIASGSDFLLLREFMGRRVTDESASDFFLDIWPVLVDLALEMPALFPEGTLPSLSPTQGGGVTEVVFSRKQIACLVVHQFLCSLPSHPWSTESFVDLRPWYSVTSAVHRGAVDAYLTALFTYFERICDSAEGQKSILDFEPEEWPIVFSMRTMTDENVGRLQRNEAQNTILSATRVEIVNLPEPQTAPPVLGLPDGACVISANKCIGYGPSGTQEELNVGATPEAYPAVLLAPPLSDHQVLICWGAEAMVSIIGYGRDAKLGEVFRSPVSKAHGTLLWKNRAMLFMDALELDILPVEGGSLIPDIYPSSRLSRDMILKAYNGFSSDTYSHIVTGLWGCRTFGGNRYVKCILQWCAAALAGVPELRFVLSTTEQHRFGRELAQLAMEVQQSHISVKQMYHILTTLKDKAHDVGRDGIFAYVANEASSYDHN</sequence>
<gene>
    <name evidence="6" type="ORF">BJX67DRAFT_368320</name>
</gene>
<protein>
    <recommendedName>
        <fullName evidence="2">poly(ADP-ribose) glycohydrolase</fullName>
        <ecNumber evidence="2">3.2.1.143</ecNumber>
    </recommendedName>
</protein>
<accession>A0ABR4L6M3</accession>
<dbReference type="Pfam" id="PF20811">
    <property type="entry name" value="PARG_cat_N"/>
    <property type="match status" value="1"/>
</dbReference>
<evidence type="ECO:0000256" key="3">
    <source>
        <dbReference type="ARBA" id="ARBA00022801"/>
    </source>
</evidence>
<keyword evidence="3" id="KW-0378">Hydrolase</keyword>
<dbReference type="GeneID" id="98145694"/>
<dbReference type="EC" id="3.2.1.143" evidence="2"/>
<evidence type="ECO:0000259" key="4">
    <source>
        <dbReference type="Pfam" id="PF05028"/>
    </source>
</evidence>
<evidence type="ECO:0000256" key="2">
    <source>
        <dbReference type="ARBA" id="ARBA00012255"/>
    </source>
</evidence>
<dbReference type="EMBL" id="JBFXLQ010000091">
    <property type="protein sequence ID" value="KAL2859997.1"/>
    <property type="molecule type" value="Genomic_DNA"/>
</dbReference>
<keyword evidence="7" id="KW-1185">Reference proteome</keyword>